<dbReference type="OMA" id="PVTQWEL"/>
<dbReference type="Gramene" id="EFJ06662">
    <property type="protein sequence ID" value="EFJ06662"/>
    <property type="gene ID" value="SELMODRAFT_162237"/>
</dbReference>
<dbReference type="EMBL" id="GL377696">
    <property type="protein sequence ID" value="EFJ06662.1"/>
    <property type="molecule type" value="Genomic_DNA"/>
</dbReference>
<dbReference type="PANTHER" id="PTHR11731:SF193">
    <property type="entry name" value="DIPEPTIDYL PEPTIDASE 9"/>
    <property type="match status" value="1"/>
</dbReference>
<gene>
    <name evidence="3" type="ORF">SELMODRAFT_162237</name>
</gene>
<reference evidence="3 4" key="1">
    <citation type="journal article" date="2011" name="Science">
        <title>The Selaginella genome identifies genetic changes associated with the evolution of vascular plants.</title>
        <authorList>
            <person name="Banks J.A."/>
            <person name="Nishiyama T."/>
            <person name="Hasebe M."/>
            <person name="Bowman J.L."/>
            <person name="Gribskov M."/>
            <person name="dePamphilis C."/>
            <person name="Albert V.A."/>
            <person name="Aono N."/>
            <person name="Aoyama T."/>
            <person name="Ambrose B.A."/>
            <person name="Ashton N.W."/>
            <person name="Axtell M.J."/>
            <person name="Barker E."/>
            <person name="Barker M.S."/>
            <person name="Bennetzen J.L."/>
            <person name="Bonawitz N.D."/>
            <person name="Chapple C."/>
            <person name="Cheng C."/>
            <person name="Correa L.G."/>
            <person name="Dacre M."/>
            <person name="DeBarry J."/>
            <person name="Dreyer I."/>
            <person name="Elias M."/>
            <person name="Engstrom E.M."/>
            <person name="Estelle M."/>
            <person name="Feng L."/>
            <person name="Finet C."/>
            <person name="Floyd S.K."/>
            <person name="Frommer W.B."/>
            <person name="Fujita T."/>
            <person name="Gramzow L."/>
            <person name="Gutensohn M."/>
            <person name="Harholt J."/>
            <person name="Hattori M."/>
            <person name="Heyl A."/>
            <person name="Hirai T."/>
            <person name="Hiwatashi Y."/>
            <person name="Ishikawa M."/>
            <person name="Iwata M."/>
            <person name="Karol K.G."/>
            <person name="Koehler B."/>
            <person name="Kolukisaoglu U."/>
            <person name="Kubo M."/>
            <person name="Kurata T."/>
            <person name="Lalonde S."/>
            <person name="Li K."/>
            <person name="Li Y."/>
            <person name="Litt A."/>
            <person name="Lyons E."/>
            <person name="Manning G."/>
            <person name="Maruyama T."/>
            <person name="Michael T.P."/>
            <person name="Mikami K."/>
            <person name="Miyazaki S."/>
            <person name="Morinaga S."/>
            <person name="Murata T."/>
            <person name="Mueller-Roeber B."/>
            <person name="Nelson D.R."/>
            <person name="Obara M."/>
            <person name="Oguri Y."/>
            <person name="Olmstead R.G."/>
            <person name="Onodera N."/>
            <person name="Petersen B.L."/>
            <person name="Pils B."/>
            <person name="Prigge M."/>
            <person name="Rensing S.A."/>
            <person name="Riano-Pachon D.M."/>
            <person name="Roberts A.W."/>
            <person name="Sato Y."/>
            <person name="Scheller H.V."/>
            <person name="Schulz B."/>
            <person name="Schulz C."/>
            <person name="Shakirov E.V."/>
            <person name="Shibagaki N."/>
            <person name="Shinohara N."/>
            <person name="Shippen D.E."/>
            <person name="Soerensen I."/>
            <person name="Sotooka R."/>
            <person name="Sugimoto N."/>
            <person name="Sugita M."/>
            <person name="Sumikawa N."/>
            <person name="Tanurdzic M."/>
            <person name="Theissen G."/>
            <person name="Ulvskov P."/>
            <person name="Wakazuki S."/>
            <person name="Weng J.K."/>
            <person name="Willats W.W."/>
            <person name="Wipf D."/>
            <person name="Wolf P.G."/>
            <person name="Yang L."/>
            <person name="Zimmer A.D."/>
            <person name="Zhu Q."/>
            <person name="Mitros T."/>
            <person name="Hellsten U."/>
            <person name="Loque D."/>
            <person name="Otillar R."/>
            <person name="Salamov A."/>
            <person name="Schmutz J."/>
            <person name="Shapiro H."/>
            <person name="Lindquist E."/>
            <person name="Lucas S."/>
            <person name="Rokhsar D."/>
            <person name="Grigoriev I.V."/>
        </authorList>
    </citation>
    <scope>NUCLEOTIDE SEQUENCE [LARGE SCALE GENOMIC DNA]</scope>
</reference>
<dbReference type="InterPro" id="IPR001375">
    <property type="entry name" value="Peptidase_S9_cat"/>
</dbReference>
<dbReference type="HOGENOM" id="CLU_006105_2_1_1"/>
<dbReference type="MEROPS" id="S09.A03"/>
<dbReference type="Pfam" id="PF00326">
    <property type="entry name" value="Peptidase_S9"/>
    <property type="match status" value="1"/>
</dbReference>
<dbReference type="Pfam" id="PF00930">
    <property type="entry name" value="DPPIV_N"/>
    <property type="match status" value="1"/>
</dbReference>
<keyword evidence="4" id="KW-1185">Reference proteome</keyword>
<dbReference type="GO" id="GO:0008239">
    <property type="term" value="F:dipeptidyl-peptidase activity"/>
    <property type="evidence" value="ECO:0000318"/>
    <property type="project" value="GO_Central"/>
</dbReference>
<accession>D8T9K1</accession>
<evidence type="ECO:0000259" key="1">
    <source>
        <dbReference type="Pfam" id="PF00326"/>
    </source>
</evidence>
<dbReference type="ESTHER" id="selml-d8swp2">
    <property type="family name" value="DPP4N_Peptidase_S9"/>
</dbReference>
<feature type="domain" description="Peptidase S9 prolyl oligopeptidase catalytic" evidence="1">
    <location>
        <begin position="562"/>
        <end position="761"/>
    </location>
</feature>
<dbReference type="InterPro" id="IPR050278">
    <property type="entry name" value="Serine_Prot_S9B/DPPIV"/>
</dbReference>
<dbReference type="InterPro" id="IPR029058">
    <property type="entry name" value="AB_hydrolase_fold"/>
</dbReference>
<sequence length="762" mass="84287">MPATDSHSSADDIATASLFPVEDIVQNPLPGFVAPSSVAFSPDDKLVSFLFSPDATLSRKIFAFDPETRQQLLLVSPPNGGVDECNLSTPEKLRRERLRERGLGVTRYEWAKSAGACAATAHLMVPLPGGIYVQDGLGAELRLRVASTSWSPIIDPQLSPDGLSIAYVRDDEIHVVPITYAEPRRITHNARSSGKTHGLAEYIAQEEMDRRNGFWWSSDSKFIAFTEVDGSAIPPFRIMHQGKPSVGGDAEEDHAYPFAGQSNVKLRLGVVPVAAVGAAAAAGQITWMDLECGTSEEEEYLARVMWMPDNSLAVQVLSRDHSKLKLLKFDSRTGRRALLLQETSDVWINLHDCFTPLHKGTGRLAGGFIWASERSGFRHLYLYDGTGFCLGAVTQGQWMVEQIAGVDEEAGVVYFTATLDSPLETHLYSTRLLPAAASGGGHVKRLTRGEGRHLVVLDHQMQHFVDIHDSLERPPCVLLCSLADGRLIVPIFEQPALTPWTRKLRLASPELVQITANDGTSLHGAMYKPDVKEFGPPPYKTVVSVYGGPNVQTVCSSWTNTVDMRAQYLRSRGILVWKLDNRGSARRGLKFEGAIKYSMGHVDVEDQEAGVQWLIRQGLAKPGKIGIYGWSYGGYLAAMALARCPETFRCAVAGAPVTAWDGYDTFYTEKFMGSPATNQAGYEFSSVMHHVHRIVGKLLLVHGMIDENVHFRHTARLINALIAAGKEYELLIFPDERHMPRGLRDRMYMEERICEFLDRHLS</sequence>
<evidence type="ECO:0000313" key="4">
    <source>
        <dbReference type="Proteomes" id="UP000001514"/>
    </source>
</evidence>
<dbReference type="OrthoDB" id="16520at2759"/>
<dbReference type="KEGG" id="smo:SELMODRAFT_162237"/>
<dbReference type="AlphaFoldDB" id="D8T9K1"/>
<evidence type="ECO:0000313" key="3">
    <source>
        <dbReference type="EMBL" id="EFJ06662.1"/>
    </source>
</evidence>
<evidence type="ECO:0000259" key="2">
    <source>
        <dbReference type="Pfam" id="PF00930"/>
    </source>
</evidence>
<proteinExistence type="predicted"/>
<dbReference type="eggNOG" id="KOG2281">
    <property type="taxonomic scope" value="Eukaryota"/>
</dbReference>
<dbReference type="FunCoup" id="D8T9K1">
    <property type="interactions" value="4204"/>
</dbReference>
<dbReference type="Gene3D" id="3.40.50.1820">
    <property type="entry name" value="alpha/beta hydrolase"/>
    <property type="match status" value="1"/>
</dbReference>
<dbReference type="Proteomes" id="UP000001514">
    <property type="component" value="Unassembled WGS sequence"/>
</dbReference>
<protein>
    <recommendedName>
        <fullName evidence="5">Peptidase S9 prolyl oligopeptidase catalytic domain-containing protein</fullName>
    </recommendedName>
</protein>
<dbReference type="InParanoid" id="D8T9K1"/>
<dbReference type="SUPFAM" id="SSF53474">
    <property type="entry name" value="alpha/beta-Hydrolases"/>
    <property type="match status" value="1"/>
</dbReference>
<dbReference type="PANTHER" id="PTHR11731">
    <property type="entry name" value="PROTEASE FAMILY S9B,C DIPEPTIDYL-PEPTIDASE IV-RELATED"/>
    <property type="match status" value="1"/>
</dbReference>
<dbReference type="SUPFAM" id="SSF82171">
    <property type="entry name" value="DPP6 N-terminal domain-like"/>
    <property type="match status" value="1"/>
</dbReference>
<dbReference type="Gene3D" id="2.140.10.30">
    <property type="entry name" value="Dipeptidylpeptidase IV, N-terminal domain"/>
    <property type="match status" value="1"/>
</dbReference>
<dbReference type="InterPro" id="IPR002469">
    <property type="entry name" value="Peptidase_S9B_N"/>
</dbReference>
<feature type="domain" description="Dipeptidylpeptidase IV N-terminal" evidence="2">
    <location>
        <begin position="150"/>
        <end position="475"/>
    </location>
</feature>
<name>D8T9K1_SELML</name>
<dbReference type="STRING" id="88036.D8T9K1"/>
<evidence type="ECO:0008006" key="5">
    <source>
        <dbReference type="Google" id="ProtNLM"/>
    </source>
</evidence>
<dbReference type="GO" id="GO:0008236">
    <property type="term" value="F:serine-type peptidase activity"/>
    <property type="evidence" value="ECO:0007669"/>
    <property type="project" value="InterPro"/>
</dbReference>
<organism evidence="4">
    <name type="scientific">Selaginella moellendorffii</name>
    <name type="common">Spikemoss</name>
    <dbReference type="NCBI Taxonomy" id="88036"/>
    <lineage>
        <taxon>Eukaryota</taxon>
        <taxon>Viridiplantae</taxon>
        <taxon>Streptophyta</taxon>
        <taxon>Embryophyta</taxon>
        <taxon>Tracheophyta</taxon>
        <taxon>Lycopodiopsida</taxon>
        <taxon>Selaginellales</taxon>
        <taxon>Selaginellaceae</taxon>
        <taxon>Selaginella</taxon>
    </lineage>
</organism>
<dbReference type="GO" id="GO:0006508">
    <property type="term" value="P:proteolysis"/>
    <property type="evidence" value="ECO:0000318"/>
    <property type="project" value="GO_Central"/>
</dbReference>